<evidence type="ECO:0000313" key="1">
    <source>
        <dbReference type="EMBL" id="CAB4037543.1"/>
    </source>
</evidence>
<organism evidence="1 2">
    <name type="scientific">Paramuricea clavata</name>
    <name type="common">Red gorgonian</name>
    <name type="synonym">Violescent sea-whip</name>
    <dbReference type="NCBI Taxonomy" id="317549"/>
    <lineage>
        <taxon>Eukaryota</taxon>
        <taxon>Metazoa</taxon>
        <taxon>Cnidaria</taxon>
        <taxon>Anthozoa</taxon>
        <taxon>Octocorallia</taxon>
        <taxon>Malacalcyonacea</taxon>
        <taxon>Plexauridae</taxon>
        <taxon>Paramuricea</taxon>
    </lineage>
</organism>
<dbReference type="Proteomes" id="UP001152795">
    <property type="component" value="Unassembled WGS sequence"/>
</dbReference>
<proteinExistence type="predicted"/>
<reference evidence="1" key="1">
    <citation type="submission" date="2020-04" db="EMBL/GenBank/DDBJ databases">
        <authorList>
            <person name="Alioto T."/>
            <person name="Alioto T."/>
            <person name="Gomez Garrido J."/>
        </authorList>
    </citation>
    <scope>NUCLEOTIDE SEQUENCE</scope>
    <source>
        <strain evidence="1">A484AB</strain>
    </source>
</reference>
<evidence type="ECO:0000313" key="2">
    <source>
        <dbReference type="Proteomes" id="UP001152795"/>
    </source>
</evidence>
<keyword evidence="2" id="KW-1185">Reference proteome</keyword>
<comment type="caution">
    <text evidence="1">The sequence shown here is derived from an EMBL/GenBank/DDBJ whole genome shotgun (WGS) entry which is preliminary data.</text>
</comment>
<gene>
    <name evidence="1" type="ORF">PACLA_8A060119</name>
</gene>
<dbReference type="EMBL" id="CACRXK020023206">
    <property type="protein sequence ID" value="CAB4037543.1"/>
    <property type="molecule type" value="Genomic_DNA"/>
</dbReference>
<protein>
    <submittedName>
        <fullName evidence="1">Uncharacterized protein</fullName>
    </submittedName>
</protein>
<dbReference type="AlphaFoldDB" id="A0A7D9LRQ5"/>
<sequence>MLNLQRQMGKFFDAKVLIWKNDAEKKLTALRFLEDLSCNQLARDDDDINVEKEINLDVEAVQQYKYFSTDAHKRCVEIMDETKRQLGESLNTDDVLFSAIQNLKGYNIPYYK</sequence>
<name>A0A7D9LRQ5_PARCT</name>
<accession>A0A7D9LRQ5</accession>